<evidence type="ECO:0000256" key="3">
    <source>
        <dbReference type="ARBA" id="ARBA00023098"/>
    </source>
</evidence>
<dbReference type="InterPro" id="IPR002641">
    <property type="entry name" value="PNPLA_dom"/>
</dbReference>
<proteinExistence type="predicted"/>
<name>A0A4P6UYG9_9HYPH</name>
<keyword evidence="1 4" id="KW-0378">Hydrolase</keyword>
<evidence type="ECO:0000256" key="2">
    <source>
        <dbReference type="ARBA" id="ARBA00022963"/>
    </source>
</evidence>
<feature type="short sequence motif" description="GXGXXG" evidence="4">
    <location>
        <begin position="19"/>
        <end position="24"/>
    </location>
</feature>
<dbReference type="PROSITE" id="PS51635">
    <property type="entry name" value="PNPLA"/>
    <property type="match status" value="1"/>
</dbReference>
<dbReference type="OrthoDB" id="9807112at2"/>
<dbReference type="RefSeq" id="WP_131614947.1">
    <property type="nucleotide sequence ID" value="NZ_CP036532.1"/>
</dbReference>
<dbReference type="AlphaFoldDB" id="A0A4P6UYG9"/>
<dbReference type="Gene3D" id="3.40.1090.10">
    <property type="entry name" value="Cytosolic phospholipase A2 catalytic domain"/>
    <property type="match status" value="2"/>
</dbReference>
<dbReference type="PANTHER" id="PTHR14226:SF78">
    <property type="entry name" value="SLR0060 PROTEIN"/>
    <property type="match status" value="1"/>
</dbReference>
<evidence type="ECO:0000256" key="4">
    <source>
        <dbReference type="PROSITE-ProRule" id="PRU01161"/>
    </source>
</evidence>
<dbReference type="PANTHER" id="PTHR14226">
    <property type="entry name" value="NEUROPATHY TARGET ESTERASE/SWISS CHEESE D.MELANOGASTER"/>
    <property type="match status" value="1"/>
</dbReference>
<evidence type="ECO:0000259" key="5">
    <source>
        <dbReference type="PROSITE" id="PS51635"/>
    </source>
</evidence>
<sequence>MAETGNGTQTRRINLALQGGGSHGAFTWGVLDALLEDGRFDFEGISGTSAGAMNAVALADGYHRGGADGARQCLHDFWAGVARTGRFSPIQRTPADLWFGNFGYENSPTYRFFDIFSRVFSPYDTNLFDINPLRDVVGRQIDFDNVHACDAFKVFVSATNVHSGKVRVFTGTDITLDAVMASACLPTLFKAVEIDGVPYWDGGFGGNPVLFPFFYETDTEDCLLVQINPIEREETPQTAQEIQDRMNEITFNAGLLREFRAIEFVRRLMADGRLEGTDYRSIRMHRIAADVAVKGLTASSKLNAEWSFLTEMRDMGRAATQDFIEAHFEDIGVRPTLDLSAELRADILPATEREPVGKRMRDALRRASRAAGGGQRG</sequence>
<evidence type="ECO:0000313" key="6">
    <source>
        <dbReference type="EMBL" id="QBK29246.1"/>
    </source>
</evidence>
<organism evidence="6 7">
    <name type="scientific">Roseitalea porphyridii</name>
    <dbReference type="NCBI Taxonomy" id="1852022"/>
    <lineage>
        <taxon>Bacteria</taxon>
        <taxon>Pseudomonadati</taxon>
        <taxon>Pseudomonadota</taxon>
        <taxon>Alphaproteobacteria</taxon>
        <taxon>Hyphomicrobiales</taxon>
        <taxon>Ahrensiaceae</taxon>
        <taxon>Roseitalea</taxon>
    </lineage>
</organism>
<feature type="active site" description="Nucleophile" evidence="4">
    <location>
        <position position="49"/>
    </location>
</feature>
<dbReference type="GO" id="GO:0016787">
    <property type="term" value="F:hydrolase activity"/>
    <property type="evidence" value="ECO:0007669"/>
    <property type="project" value="UniProtKB-UniRule"/>
</dbReference>
<dbReference type="InterPro" id="IPR016035">
    <property type="entry name" value="Acyl_Trfase/lysoPLipase"/>
</dbReference>
<dbReference type="GeneID" id="90765806"/>
<feature type="active site" description="Proton acceptor" evidence="4">
    <location>
        <position position="201"/>
    </location>
</feature>
<dbReference type="Pfam" id="PF01734">
    <property type="entry name" value="Patatin"/>
    <property type="match status" value="1"/>
</dbReference>
<keyword evidence="3 4" id="KW-0443">Lipid metabolism</keyword>
<keyword evidence="2 4" id="KW-0442">Lipid degradation</keyword>
<keyword evidence="7" id="KW-1185">Reference proteome</keyword>
<gene>
    <name evidence="6" type="ORF">E0E05_00740</name>
</gene>
<feature type="short sequence motif" description="DGA/G" evidence="4">
    <location>
        <begin position="201"/>
        <end position="203"/>
    </location>
</feature>
<evidence type="ECO:0000313" key="7">
    <source>
        <dbReference type="Proteomes" id="UP000293719"/>
    </source>
</evidence>
<accession>A0A4P6UYG9</accession>
<feature type="domain" description="PNPLA" evidence="5">
    <location>
        <begin position="15"/>
        <end position="214"/>
    </location>
</feature>
<dbReference type="GO" id="GO:0016042">
    <property type="term" value="P:lipid catabolic process"/>
    <property type="evidence" value="ECO:0007669"/>
    <property type="project" value="UniProtKB-UniRule"/>
</dbReference>
<feature type="short sequence motif" description="GXSXG" evidence="4">
    <location>
        <begin position="47"/>
        <end position="51"/>
    </location>
</feature>
<dbReference type="SUPFAM" id="SSF52151">
    <property type="entry name" value="FabD/lysophospholipase-like"/>
    <property type="match status" value="1"/>
</dbReference>
<evidence type="ECO:0000256" key="1">
    <source>
        <dbReference type="ARBA" id="ARBA00022801"/>
    </source>
</evidence>
<protein>
    <submittedName>
        <fullName evidence="6">Patatin-like phospholipase family protein</fullName>
    </submittedName>
</protein>
<dbReference type="InterPro" id="IPR050301">
    <property type="entry name" value="NTE"/>
</dbReference>
<dbReference type="KEGG" id="rpod:E0E05_00740"/>
<dbReference type="EMBL" id="CP036532">
    <property type="protein sequence ID" value="QBK29246.1"/>
    <property type="molecule type" value="Genomic_DNA"/>
</dbReference>
<reference evidence="6 7" key="1">
    <citation type="journal article" date="2017" name="Int. J. Syst. Evol. Microbiol.">
        <title>Roseitalea porphyridii gen. nov., sp. nov., isolated from a red alga, and reclassification of Hoeflea suaedae Chung et al. 2013 as Pseudohoeflea suaedae gen. nov., comb. nov.</title>
        <authorList>
            <person name="Hyeon J.W."/>
            <person name="Jeong S.E."/>
            <person name="Baek K."/>
            <person name="Jeon C.O."/>
        </authorList>
    </citation>
    <scope>NUCLEOTIDE SEQUENCE [LARGE SCALE GENOMIC DNA]</scope>
    <source>
        <strain evidence="6 7">MA7-20</strain>
    </source>
</reference>
<dbReference type="Proteomes" id="UP000293719">
    <property type="component" value="Chromosome"/>
</dbReference>